<keyword evidence="2" id="KW-1185">Reference proteome</keyword>
<organism evidence="1 2">
    <name type="scientific">Geranomyces variabilis</name>
    <dbReference type="NCBI Taxonomy" id="109894"/>
    <lineage>
        <taxon>Eukaryota</taxon>
        <taxon>Fungi</taxon>
        <taxon>Fungi incertae sedis</taxon>
        <taxon>Chytridiomycota</taxon>
        <taxon>Chytridiomycota incertae sedis</taxon>
        <taxon>Chytridiomycetes</taxon>
        <taxon>Spizellomycetales</taxon>
        <taxon>Powellomycetaceae</taxon>
        <taxon>Geranomyces</taxon>
    </lineage>
</organism>
<dbReference type="Proteomes" id="UP001212152">
    <property type="component" value="Unassembled WGS sequence"/>
</dbReference>
<gene>
    <name evidence="1" type="ORF">HDU87_000908</name>
</gene>
<evidence type="ECO:0000313" key="2">
    <source>
        <dbReference type="Proteomes" id="UP001212152"/>
    </source>
</evidence>
<evidence type="ECO:0000313" key="1">
    <source>
        <dbReference type="EMBL" id="KAJ3168783.1"/>
    </source>
</evidence>
<accession>A0AAD5TC38</accession>
<sequence>AGQGRSSAIIGSALLEGQTPQDHVRAGTRPTDAPINHTKDISLVDDITYEEWLDAPFVRPTCEMLVNYI</sequence>
<protein>
    <submittedName>
        <fullName evidence="1">Uncharacterized protein</fullName>
    </submittedName>
</protein>
<dbReference type="AlphaFoldDB" id="A0AAD5TC38"/>
<name>A0AAD5TC38_9FUNG</name>
<feature type="non-terminal residue" evidence="1">
    <location>
        <position position="1"/>
    </location>
</feature>
<dbReference type="EMBL" id="JADGJQ010000114">
    <property type="protein sequence ID" value="KAJ3168783.1"/>
    <property type="molecule type" value="Genomic_DNA"/>
</dbReference>
<comment type="caution">
    <text evidence="1">The sequence shown here is derived from an EMBL/GenBank/DDBJ whole genome shotgun (WGS) entry which is preliminary data.</text>
</comment>
<proteinExistence type="predicted"/>
<reference evidence="1" key="1">
    <citation type="submission" date="2020-05" db="EMBL/GenBank/DDBJ databases">
        <title>Phylogenomic resolution of chytrid fungi.</title>
        <authorList>
            <person name="Stajich J.E."/>
            <person name="Amses K."/>
            <person name="Simmons R."/>
            <person name="Seto K."/>
            <person name="Myers J."/>
            <person name="Bonds A."/>
            <person name="Quandt C.A."/>
            <person name="Barry K."/>
            <person name="Liu P."/>
            <person name="Grigoriev I."/>
            <person name="Longcore J.E."/>
            <person name="James T.Y."/>
        </authorList>
    </citation>
    <scope>NUCLEOTIDE SEQUENCE</scope>
    <source>
        <strain evidence="1">JEL0379</strain>
    </source>
</reference>